<feature type="region of interest" description="Disordered" evidence="1">
    <location>
        <begin position="1"/>
        <end position="161"/>
    </location>
</feature>
<protein>
    <submittedName>
        <fullName evidence="2">Uncharacterized protein</fullName>
    </submittedName>
</protein>
<dbReference type="AlphaFoldDB" id="A0AAD7XGD3"/>
<evidence type="ECO:0000313" key="2">
    <source>
        <dbReference type="EMBL" id="KAJ8598273.1"/>
    </source>
</evidence>
<organism evidence="2 3">
    <name type="scientific">Chrysophaeum taylorii</name>
    <dbReference type="NCBI Taxonomy" id="2483200"/>
    <lineage>
        <taxon>Eukaryota</taxon>
        <taxon>Sar</taxon>
        <taxon>Stramenopiles</taxon>
        <taxon>Ochrophyta</taxon>
        <taxon>Pelagophyceae</taxon>
        <taxon>Pelagomonadales</taxon>
        <taxon>Pelagomonadaceae</taxon>
        <taxon>Chrysophaeum</taxon>
    </lineage>
</organism>
<feature type="compositionally biased region" description="Basic residues" evidence="1">
    <location>
        <begin position="347"/>
        <end position="357"/>
    </location>
</feature>
<gene>
    <name evidence="2" type="ORF">CTAYLR_005994</name>
</gene>
<dbReference type="Proteomes" id="UP001230188">
    <property type="component" value="Unassembled WGS sequence"/>
</dbReference>
<keyword evidence="3" id="KW-1185">Reference proteome</keyword>
<name>A0AAD7XGD3_9STRA</name>
<feature type="region of interest" description="Disordered" evidence="1">
    <location>
        <begin position="200"/>
        <end position="220"/>
    </location>
</feature>
<feature type="compositionally biased region" description="Basic and acidic residues" evidence="1">
    <location>
        <begin position="268"/>
        <end position="296"/>
    </location>
</feature>
<feature type="compositionally biased region" description="Pro residues" evidence="1">
    <location>
        <begin position="95"/>
        <end position="104"/>
    </location>
</feature>
<feature type="region of interest" description="Disordered" evidence="1">
    <location>
        <begin position="241"/>
        <end position="609"/>
    </location>
</feature>
<feature type="compositionally biased region" description="Low complexity" evidence="1">
    <location>
        <begin position="462"/>
        <end position="473"/>
    </location>
</feature>
<accession>A0AAD7XGD3</accession>
<sequence>MESDAAPCQPPPPPPMPKPPPPMPPPRPPAESVDSEATEDEVSSRAPPPPMPRARGSIESVDSEVSEEEPPRAPPMPPTGVPRMPPPAIGAKPMPQRPPPPPAYVPKFEEAPLGAKVPAPVDIPTVEEEEEVPADAPAPKEEEEVAKPKSGGRSSTKRIVSTRVQERQAAMFGEKKEVQKTKIEVSGGGVAARLAALKKNAAEHHAEQQPRQGVAATGGGVKERLASLQMGGFDLEKLATRAAGGGWHPPTHQKVAASALPEEPEGVADLRAKQHRLESQVEHKRRQGDDVSREEAELAAIADQIAKLEHPDADETPRASAEEPPRPSSSDHVESPSVGGLTQQRATVRRARRPKTVKRVEGEALVQAVTPTNKPAHHDTPDSTRPLPEATTAPETAPEEESVDAPPPTMMTPPKQQAPAPPSGSLPTPPVFEADDVVTPPAMCAASEEANGAATPPPPMPAASDASDAARSPAMPPPIPSQPAATPPDSPATPPVAKKPLTGIPVLPATPPGAAAPRPSSGPPVADDEAVEERPSSLTKPPASWKAPPRPVMPPPPPPTPAPAQPREADPREEPPREQPPENECVPAQEEEEVAKAAPGASSKGGFMRRLRKTAAATTGVRGVFSTKKKKKDFTVEEAAAAVEALGGTFVPIAAKMRQARIDGPFLRTLSKTDLDETFADLGAVDRLSRRRLAYELGLDS</sequence>
<feature type="compositionally biased region" description="Basic and acidic residues" evidence="1">
    <location>
        <begin position="306"/>
        <end position="334"/>
    </location>
</feature>
<feature type="compositionally biased region" description="Polar residues" evidence="1">
    <location>
        <begin position="152"/>
        <end position="161"/>
    </location>
</feature>
<evidence type="ECO:0000313" key="3">
    <source>
        <dbReference type="Proteomes" id="UP001230188"/>
    </source>
</evidence>
<evidence type="ECO:0000256" key="1">
    <source>
        <dbReference type="SAM" id="MobiDB-lite"/>
    </source>
</evidence>
<feature type="compositionally biased region" description="Pro residues" evidence="1">
    <location>
        <begin position="72"/>
        <end position="88"/>
    </location>
</feature>
<feature type="compositionally biased region" description="Pro residues" evidence="1">
    <location>
        <begin position="8"/>
        <end position="29"/>
    </location>
</feature>
<comment type="caution">
    <text evidence="2">The sequence shown here is derived from an EMBL/GenBank/DDBJ whole genome shotgun (WGS) entry which is preliminary data.</text>
</comment>
<reference evidence="2" key="1">
    <citation type="submission" date="2023-01" db="EMBL/GenBank/DDBJ databases">
        <title>Metagenome sequencing of chrysophaentin producing Chrysophaeum taylorii.</title>
        <authorList>
            <person name="Davison J."/>
            <person name="Bewley C."/>
        </authorList>
    </citation>
    <scope>NUCLEOTIDE SEQUENCE</scope>
    <source>
        <strain evidence="2">NIES-1699</strain>
    </source>
</reference>
<feature type="compositionally biased region" description="Pro residues" evidence="1">
    <location>
        <begin position="419"/>
        <end position="430"/>
    </location>
</feature>
<feature type="compositionally biased region" description="Low complexity" evidence="1">
    <location>
        <begin position="512"/>
        <end position="525"/>
    </location>
</feature>
<proteinExistence type="predicted"/>
<feature type="compositionally biased region" description="Pro residues" evidence="1">
    <location>
        <begin position="474"/>
        <end position="494"/>
    </location>
</feature>
<dbReference type="EMBL" id="JAQMWT010000679">
    <property type="protein sequence ID" value="KAJ8598273.1"/>
    <property type="molecule type" value="Genomic_DNA"/>
</dbReference>
<feature type="compositionally biased region" description="Basic and acidic residues" evidence="1">
    <location>
        <begin position="567"/>
        <end position="580"/>
    </location>
</feature>
<feature type="compositionally biased region" description="Low complexity" evidence="1">
    <location>
        <begin position="596"/>
        <end position="606"/>
    </location>
</feature>
<feature type="compositionally biased region" description="Pro residues" evidence="1">
    <location>
        <begin position="548"/>
        <end position="564"/>
    </location>
</feature>